<gene>
    <name evidence="2" type="ORF">PCOR1329_LOCUS12458</name>
</gene>
<name>A0ABN9QJY3_9DINO</name>
<evidence type="ECO:0000313" key="3">
    <source>
        <dbReference type="Proteomes" id="UP001189429"/>
    </source>
</evidence>
<reference evidence="2" key="1">
    <citation type="submission" date="2023-10" db="EMBL/GenBank/DDBJ databases">
        <authorList>
            <person name="Chen Y."/>
            <person name="Shah S."/>
            <person name="Dougan E. K."/>
            <person name="Thang M."/>
            <person name="Chan C."/>
        </authorList>
    </citation>
    <scope>NUCLEOTIDE SEQUENCE [LARGE SCALE GENOMIC DNA]</scope>
</reference>
<feature type="region of interest" description="Disordered" evidence="1">
    <location>
        <begin position="1"/>
        <end position="20"/>
    </location>
</feature>
<dbReference type="Pfam" id="PF01344">
    <property type="entry name" value="Kelch_1"/>
    <property type="match status" value="1"/>
</dbReference>
<dbReference type="Proteomes" id="UP001189429">
    <property type="component" value="Unassembled WGS sequence"/>
</dbReference>
<sequence>MGNQPLYDAGDTPENTRYRGHRSGIARYTSNGSWELLPSCSSAGHGVTMIASGRCLYLIGGSEGYRIGDGKHMLRSTFDRFDPGTGQWTSLTLADDELQDAVRNGPHKYIAPAANHIFVSYMAEHIARDLTKDRARERSFRRYWSYTSWWYDCERCAWKRGAPMPTPREHIVLPLGSGIFALGDGLVEACQPGPQRRARWSIYEDYEDSDKVTAHVATLDGQKIFLLGVAEGGKQFCRVQCFTPDADGGVWGDLAMMPSMDVAAAVAVPAWRGLDEDAF</sequence>
<organism evidence="2 3">
    <name type="scientific">Prorocentrum cordatum</name>
    <dbReference type="NCBI Taxonomy" id="2364126"/>
    <lineage>
        <taxon>Eukaryota</taxon>
        <taxon>Sar</taxon>
        <taxon>Alveolata</taxon>
        <taxon>Dinophyceae</taxon>
        <taxon>Prorocentrales</taxon>
        <taxon>Prorocentraceae</taxon>
        <taxon>Prorocentrum</taxon>
    </lineage>
</organism>
<evidence type="ECO:0000256" key="1">
    <source>
        <dbReference type="SAM" id="MobiDB-lite"/>
    </source>
</evidence>
<keyword evidence="3" id="KW-1185">Reference proteome</keyword>
<accession>A0ABN9QJY3</accession>
<dbReference type="Gene3D" id="2.120.10.80">
    <property type="entry name" value="Kelch-type beta propeller"/>
    <property type="match status" value="2"/>
</dbReference>
<dbReference type="SUPFAM" id="SSF117281">
    <property type="entry name" value="Kelch motif"/>
    <property type="match status" value="2"/>
</dbReference>
<dbReference type="EMBL" id="CAUYUJ010003636">
    <property type="protein sequence ID" value="CAK0806107.1"/>
    <property type="molecule type" value="Genomic_DNA"/>
</dbReference>
<comment type="caution">
    <text evidence="2">The sequence shown here is derived from an EMBL/GenBank/DDBJ whole genome shotgun (WGS) entry which is preliminary data.</text>
</comment>
<protein>
    <submittedName>
        <fullName evidence="2">Uncharacterized protein</fullName>
    </submittedName>
</protein>
<proteinExistence type="predicted"/>
<dbReference type="InterPro" id="IPR015915">
    <property type="entry name" value="Kelch-typ_b-propeller"/>
</dbReference>
<evidence type="ECO:0000313" key="2">
    <source>
        <dbReference type="EMBL" id="CAK0806107.1"/>
    </source>
</evidence>
<dbReference type="InterPro" id="IPR006652">
    <property type="entry name" value="Kelch_1"/>
</dbReference>